<dbReference type="PROSITE" id="PS01228">
    <property type="entry name" value="COF_1"/>
    <property type="match status" value="1"/>
</dbReference>
<keyword evidence="1" id="KW-0378">Hydrolase</keyword>
<dbReference type="GO" id="GO:0016791">
    <property type="term" value="F:phosphatase activity"/>
    <property type="evidence" value="ECO:0007669"/>
    <property type="project" value="UniProtKB-ARBA"/>
</dbReference>
<dbReference type="PANTHER" id="PTHR10000:SF8">
    <property type="entry name" value="HAD SUPERFAMILY HYDROLASE-LIKE, TYPE 3"/>
    <property type="match status" value="1"/>
</dbReference>
<dbReference type="KEGG" id="fcz:IMF26_04675"/>
<dbReference type="Gene3D" id="3.30.1240.10">
    <property type="match status" value="1"/>
</dbReference>
<organism evidence="1">
    <name type="scientific">Candidatus Fermentithermobacillus carboniphilus</name>
    <dbReference type="NCBI Taxonomy" id="3085328"/>
    <lineage>
        <taxon>Bacteria</taxon>
        <taxon>Bacillati</taxon>
        <taxon>Bacillota</taxon>
        <taxon>Candidatus Fermentithermobacillia</taxon>
        <taxon>Candidatus Fermentithermobacillales</taxon>
        <taxon>Candidatus Fermentithermobacillaceae</taxon>
        <taxon>Candidatus Fermentithermobacillus</taxon>
    </lineage>
</organism>
<dbReference type="AlphaFoldDB" id="A0AAT9LGI4"/>
<reference evidence="1" key="1">
    <citation type="submission" date="2020-10" db="EMBL/GenBank/DDBJ databases">
        <authorList>
            <person name="Kadnikov V."/>
            <person name="Beletsky A.V."/>
            <person name="Mardanov A.V."/>
            <person name="Karnachuk O.V."/>
            <person name="Ravin N.V."/>
        </authorList>
    </citation>
    <scope>NUCLEOTIDE SEQUENCE</scope>
    <source>
        <strain evidence="1">Bu02</strain>
    </source>
</reference>
<dbReference type="PANTHER" id="PTHR10000">
    <property type="entry name" value="PHOSPHOSERINE PHOSPHATASE"/>
    <property type="match status" value="1"/>
</dbReference>
<dbReference type="GO" id="GO:0005829">
    <property type="term" value="C:cytosol"/>
    <property type="evidence" value="ECO:0007669"/>
    <property type="project" value="TreeGrafter"/>
</dbReference>
<dbReference type="Gene3D" id="3.40.50.1000">
    <property type="entry name" value="HAD superfamily/HAD-like"/>
    <property type="match status" value="1"/>
</dbReference>
<protein>
    <submittedName>
        <fullName evidence="1">HAD family hydrolase</fullName>
    </submittedName>
</protein>
<accession>A0AAT9LGI4</accession>
<dbReference type="SFLD" id="SFLDG01140">
    <property type="entry name" value="C2.B:_Phosphomannomutase_and_P"/>
    <property type="match status" value="1"/>
</dbReference>
<dbReference type="InterPro" id="IPR006379">
    <property type="entry name" value="HAD-SF_hydro_IIB"/>
</dbReference>
<gene>
    <name evidence="1" type="ORF">IMF26_04675</name>
</gene>
<dbReference type="EMBL" id="CP062796">
    <property type="protein sequence ID" value="QUL99352.1"/>
    <property type="molecule type" value="Genomic_DNA"/>
</dbReference>
<reference evidence="1" key="2">
    <citation type="journal article" date="2023" name="Biology">
        <title>Prokaryotic Life Associated with Coal-Fire Gas Vents Revealed by Metagenomics.</title>
        <authorList>
            <person name="Kadnikov V.V."/>
            <person name="Mardanov A.V."/>
            <person name="Beletsky A.V."/>
            <person name="Karnachuk O.V."/>
            <person name="Ravin N.V."/>
        </authorList>
    </citation>
    <scope>NUCLEOTIDE SEQUENCE</scope>
    <source>
        <strain evidence="1">Bu02</strain>
    </source>
</reference>
<dbReference type="GO" id="GO:0000287">
    <property type="term" value="F:magnesium ion binding"/>
    <property type="evidence" value="ECO:0007669"/>
    <property type="project" value="TreeGrafter"/>
</dbReference>
<name>A0AAT9LGI4_9FIRM</name>
<dbReference type="InterPro" id="IPR000150">
    <property type="entry name" value="Cof"/>
</dbReference>
<dbReference type="SUPFAM" id="SSF56784">
    <property type="entry name" value="HAD-like"/>
    <property type="match status" value="1"/>
</dbReference>
<dbReference type="InterPro" id="IPR036412">
    <property type="entry name" value="HAD-like_sf"/>
</dbReference>
<dbReference type="InterPro" id="IPR023214">
    <property type="entry name" value="HAD_sf"/>
</dbReference>
<sequence length="306" mass="33498">MAQIVSSAVRDVVRLVVVDLDGTLLNSQGQVSEEDTRELLRIHEAGVMVAIATGRIPQFFKDVLDMLGFSPILICSNGALVMIPGRSEPVIDVHIDQGVSMEILTFLKSAPRYHHIYTTVGEVIRDARFPLPGYSNHVSTRASLDIPALVKCENLKVRKIGIRVERSEQGPLISYLNDRWGKWVNVWSTGPKTVEVVAAGCSKRRALDEVLAILGLELSDVMAIGDAESDIELLKAVGYPVAMGNSDANTKEAAKFVTKSNDESGVAFALRYFIPNCADPIAATRLLDSQDESKHSWSRSSRRPGQ</sequence>
<dbReference type="NCBIfam" id="TIGR01484">
    <property type="entry name" value="HAD-SF-IIB"/>
    <property type="match status" value="1"/>
</dbReference>
<dbReference type="NCBIfam" id="TIGR00099">
    <property type="entry name" value="Cof-subfamily"/>
    <property type="match status" value="1"/>
</dbReference>
<dbReference type="SFLD" id="SFLDS00003">
    <property type="entry name" value="Haloacid_Dehalogenase"/>
    <property type="match status" value="1"/>
</dbReference>
<evidence type="ECO:0000313" key="1">
    <source>
        <dbReference type="EMBL" id="QUL99352.1"/>
    </source>
</evidence>
<dbReference type="Pfam" id="PF08282">
    <property type="entry name" value="Hydrolase_3"/>
    <property type="match status" value="1"/>
</dbReference>
<proteinExistence type="predicted"/>